<dbReference type="Proteomes" id="UP000229897">
    <property type="component" value="Chromosome"/>
</dbReference>
<feature type="chain" id="PRO_5013958044" evidence="1">
    <location>
        <begin position="20"/>
        <end position="184"/>
    </location>
</feature>
<evidence type="ECO:0000313" key="2">
    <source>
        <dbReference type="EMBL" id="ATQ73089.1"/>
    </source>
</evidence>
<dbReference type="KEGG" id="mass:CR152_00130"/>
<protein>
    <submittedName>
        <fullName evidence="2">DUF1439 domain-containing protein</fullName>
    </submittedName>
</protein>
<dbReference type="Gene3D" id="3.15.10.40">
    <property type="entry name" value="Uncharacterised protein PF07273, DUF1439"/>
    <property type="match status" value="1"/>
</dbReference>
<evidence type="ECO:0000256" key="1">
    <source>
        <dbReference type="SAM" id="SignalP"/>
    </source>
</evidence>
<keyword evidence="3" id="KW-1185">Reference proteome</keyword>
<accession>A0A2D2DDT5</accession>
<sequence length="184" mass="19883">MKKLLRTCALLALAGSLLASCASVIGPRQIELPLSKLQAGMDRRFPISNRALEIFDIQLHRPQLSLVPGSGRVGVSLEAAVASPFTRQSWRGSLAMSGRPYIDAARNAVLMAEPRVDRFAIDGIDAAQQRNLAAAANVLMNKVVADVAVYNFRPEDLRYAGVQFVPTRIQTTASSLIVTVEPAK</sequence>
<dbReference type="InterPro" id="IPR010835">
    <property type="entry name" value="DUF1439"/>
</dbReference>
<organism evidence="2 3">
    <name type="scientific">Massilia violaceinigra</name>
    <dbReference type="NCBI Taxonomy" id="2045208"/>
    <lineage>
        <taxon>Bacteria</taxon>
        <taxon>Pseudomonadati</taxon>
        <taxon>Pseudomonadota</taxon>
        <taxon>Betaproteobacteria</taxon>
        <taxon>Burkholderiales</taxon>
        <taxon>Oxalobacteraceae</taxon>
        <taxon>Telluria group</taxon>
        <taxon>Massilia</taxon>
    </lineage>
</organism>
<feature type="signal peptide" evidence="1">
    <location>
        <begin position="1"/>
        <end position="19"/>
    </location>
</feature>
<dbReference type="PROSITE" id="PS51257">
    <property type="entry name" value="PROKAR_LIPOPROTEIN"/>
    <property type="match status" value="1"/>
</dbReference>
<gene>
    <name evidence="2" type="ORF">CR152_00130</name>
</gene>
<proteinExistence type="predicted"/>
<dbReference type="OrthoDB" id="8535650at2"/>
<reference evidence="2" key="1">
    <citation type="submission" date="2017-10" db="EMBL/GenBank/DDBJ databases">
        <title>Massilia psychrophilum sp. nov., a novel purple-pigmented bacterium isolated from Tianshan glacier, Xinjiang Municipality, China.</title>
        <authorList>
            <person name="Wang H."/>
        </authorList>
    </citation>
    <scope>NUCLEOTIDE SEQUENCE [LARGE SCALE GENOMIC DNA]</scope>
    <source>
        <strain evidence="2">B2</strain>
    </source>
</reference>
<dbReference type="EMBL" id="CP024608">
    <property type="protein sequence ID" value="ATQ73089.1"/>
    <property type="molecule type" value="Genomic_DNA"/>
</dbReference>
<dbReference type="Pfam" id="PF07273">
    <property type="entry name" value="DUF1439"/>
    <property type="match status" value="1"/>
</dbReference>
<dbReference type="RefSeq" id="WP_099872648.1">
    <property type="nucleotide sequence ID" value="NZ_CP024608.1"/>
</dbReference>
<evidence type="ECO:0000313" key="3">
    <source>
        <dbReference type="Proteomes" id="UP000229897"/>
    </source>
</evidence>
<dbReference type="AlphaFoldDB" id="A0A2D2DDT5"/>
<name>A0A2D2DDT5_9BURK</name>
<keyword evidence="1" id="KW-0732">Signal</keyword>